<evidence type="ECO:0000259" key="8">
    <source>
        <dbReference type="Pfam" id="PF03460"/>
    </source>
</evidence>
<gene>
    <name evidence="9" type="ORF">HL667_08145</name>
</gene>
<dbReference type="RefSeq" id="WP_172110052.1">
    <property type="nucleotide sequence ID" value="NZ_JABFDN010000002.1"/>
</dbReference>
<dbReference type="InterPro" id="IPR036136">
    <property type="entry name" value="Nit/Sulf_reduc_fer-like_dom_sf"/>
</dbReference>
<dbReference type="InterPro" id="IPR051329">
    <property type="entry name" value="NIR_SIR_4Fe-4S"/>
</dbReference>
<dbReference type="SUPFAM" id="SSF56014">
    <property type="entry name" value="Nitrite and sulphite reductase 4Fe-4S domain-like"/>
    <property type="match status" value="2"/>
</dbReference>
<dbReference type="SUPFAM" id="SSF55124">
    <property type="entry name" value="Nitrite/Sulfite reductase N-terminal domain-like"/>
    <property type="match status" value="2"/>
</dbReference>
<name>A0ABX2CCF9_9BRAD</name>
<evidence type="ECO:0000256" key="1">
    <source>
        <dbReference type="ARBA" id="ARBA00022485"/>
    </source>
</evidence>
<comment type="caution">
    <text evidence="9">The sequence shown here is derived from an EMBL/GenBank/DDBJ whole genome shotgun (WGS) entry which is preliminary data.</text>
</comment>
<reference evidence="9" key="1">
    <citation type="submission" date="2020-05" db="EMBL/GenBank/DDBJ databases">
        <title>Nod-independent and nitrogen-fixing Bradyrhizobium aeschynomene sp. nov. isolated from nodules of Aeschynomene indica.</title>
        <authorList>
            <person name="Zhang Z."/>
        </authorList>
    </citation>
    <scope>NUCLEOTIDE SEQUENCE</scope>
    <source>
        <strain evidence="9">83012</strain>
    </source>
</reference>
<dbReference type="Gene3D" id="3.30.413.10">
    <property type="entry name" value="Sulfite Reductase Hemoprotein, domain 1"/>
    <property type="match status" value="2"/>
</dbReference>
<dbReference type="InterPro" id="IPR006067">
    <property type="entry name" value="NO2/SO3_Rdtase_4Fe4S_dom"/>
</dbReference>
<dbReference type="Proteomes" id="UP000886476">
    <property type="component" value="Unassembled WGS sequence"/>
</dbReference>
<keyword evidence="6" id="KW-0411">Iron-sulfur</keyword>
<feature type="domain" description="Nitrite/Sulfite reductase ferredoxin-like" evidence="8">
    <location>
        <begin position="346"/>
        <end position="397"/>
    </location>
</feature>
<keyword evidence="3" id="KW-0479">Metal-binding</keyword>
<evidence type="ECO:0000313" key="10">
    <source>
        <dbReference type="Proteomes" id="UP000886476"/>
    </source>
</evidence>
<keyword evidence="1" id="KW-0004">4Fe-4S</keyword>
<keyword evidence="4" id="KW-0560">Oxidoreductase</keyword>
<dbReference type="EMBL" id="JABFDN010000002">
    <property type="protein sequence ID" value="NPU64959.1"/>
    <property type="molecule type" value="Genomic_DNA"/>
</dbReference>
<dbReference type="Pfam" id="PF03460">
    <property type="entry name" value="NIR_SIR_ferr"/>
    <property type="match status" value="2"/>
</dbReference>
<proteinExistence type="predicted"/>
<organism evidence="9 10">
    <name type="scientific">Bradyrhizobium aeschynomenes</name>
    <dbReference type="NCBI Taxonomy" id="2734909"/>
    <lineage>
        <taxon>Bacteria</taxon>
        <taxon>Pseudomonadati</taxon>
        <taxon>Pseudomonadota</taxon>
        <taxon>Alphaproteobacteria</taxon>
        <taxon>Hyphomicrobiales</taxon>
        <taxon>Nitrobacteraceae</taxon>
        <taxon>Bradyrhizobium</taxon>
    </lineage>
</organism>
<keyword evidence="2" id="KW-0349">Heme</keyword>
<protein>
    <submittedName>
        <fullName evidence="9">Nitrite/sulfite reductase</fullName>
    </submittedName>
</protein>
<accession>A0ABX2CCF9</accession>
<evidence type="ECO:0000256" key="4">
    <source>
        <dbReference type="ARBA" id="ARBA00023002"/>
    </source>
</evidence>
<feature type="domain" description="Nitrite/sulphite reductase 4Fe-4S" evidence="7">
    <location>
        <begin position="119"/>
        <end position="273"/>
    </location>
</feature>
<evidence type="ECO:0000256" key="5">
    <source>
        <dbReference type="ARBA" id="ARBA00023004"/>
    </source>
</evidence>
<dbReference type="InterPro" id="IPR005117">
    <property type="entry name" value="NiRdtase/SiRdtase_haem-b_fer"/>
</dbReference>
<evidence type="ECO:0000256" key="6">
    <source>
        <dbReference type="ARBA" id="ARBA00023014"/>
    </source>
</evidence>
<evidence type="ECO:0000313" key="9">
    <source>
        <dbReference type="EMBL" id="NPU64959.1"/>
    </source>
</evidence>
<dbReference type="PANTHER" id="PTHR32439:SF9">
    <property type="entry name" value="BLR3264 PROTEIN"/>
    <property type="match status" value="1"/>
</dbReference>
<dbReference type="Pfam" id="PF01077">
    <property type="entry name" value="NIR_SIR"/>
    <property type="match status" value="2"/>
</dbReference>
<sequence>MYAYDEIDRTLVNERVAEFRDQVKRRLSGELSEDEFKMLRLQNGVYLQLHAYMYRIAIPYGTLASNQLRRLAHVARRYDRGYGHFTTRQNIQFNWIKLAELPDAMADLAEVGIQSMQTSGNNMRNVTSDQWAGVAPGEVEDPRIWAELLRQFTTLHPEFSFLPRKFKIAITASDHDRAAIKIHDIGLRLKKNEQGETGFEVLVGGGLGRSPFIAKTIKPFVHGHDILSYVEAILRVYNQYGRRDNIYKARIKILVHELGIETFAAEVEEEWQQIRDGVLKLDQGIIEDIRSRFFYPAYETLPAMPDELRQAAADPTFEAWRKNSVFAHKTQGYAIVVVSLKPIGKPPGDATADQMDALADIADKYSFGEIRVGHEQNLALPHVRKRDLPAVWKALEAIGLAIPNVNLVSDIIACPGLDYCSLANARSIPIAQEITRRFANHDTANLIGRLHINISGCINACGHHHVGHIGILGVEKNNEEFYQITIGGRADEGAELGSLIGPAVPYAEVADVVEDIVEAYLALRARPEELFVDTVKRLGVEPFRERVYATR</sequence>
<evidence type="ECO:0000256" key="3">
    <source>
        <dbReference type="ARBA" id="ARBA00022723"/>
    </source>
</evidence>
<feature type="domain" description="Nitrite/Sulfite reductase ferredoxin-like" evidence="8">
    <location>
        <begin position="52"/>
        <end position="111"/>
    </location>
</feature>
<keyword evidence="5" id="KW-0408">Iron</keyword>
<dbReference type="Gene3D" id="3.90.480.20">
    <property type="match status" value="2"/>
</dbReference>
<dbReference type="PANTHER" id="PTHR32439">
    <property type="entry name" value="FERREDOXIN--NITRITE REDUCTASE, CHLOROPLASTIC"/>
    <property type="match status" value="1"/>
</dbReference>
<keyword evidence="10" id="KW-1185">Reference proteome</keyword>
<evidence type="ECO:0000259" key="7">
    <source>
        <dbReference type="Pfam" id="PF01077"/>
    </source>
</evidence>
<feature type="domain" description="Nitrite/sulphite reductase 4Fe-4S" evidence="7">
    <location>
        <begin position="408"/>
        <end position="547"/>
    </location>
</feature>
<dbReference type="InterPro" id="IPR045854">
    <property type="entry name" value="NO2/SO3_Rdtase_4Fe4S_sf"/>
</dbReference>
<evidence type="ECO:0000256" key="2">
    <source>
        <dbReference type="ARBA" id="ARBA00022617"/>
    </source>
</evidence>